<keyword evidence="2" id="KW-1185">Reference proteome</keyword>
<evidence type="ECO:0000313" key="1">
    <source>
        <dbReference type="EMBL" id="KEK17216.1"/>
    </source>
</evidence>
<evidence type="ECO:0000313" key="2">
    <source>
        <dbReference type="Proteomes" id="UP000027822"/>
    </source>
</evidence>
<name>A0A073JSP5_9BACI</name>
<reference evidence="1 2" key="1">
    <citation type="submission" date="2014-06" db="EMBL/GenBank/DDBJ databases">
        <title>Draft genome sequence of Bacillus manliponensis JCM 15802 (MCCC 1A00708).</title>
        <authorList>
            <person name="Lai Q."/>
            <person name="Liu Y."/>
            <person name="Shao Z."/>
        </authorList>
    </citation>
    <scope>NUCLEOTIDE SEQUENCE [LARGE SCALE GENOMIC DNA]</scope>
    <source>
        <strain evidence="1 2">JCM 15802</strain>
    </source>
</reference>
<gene>
    <name evidence="1" type="ORF">BAMA_16330</name>
</gene>
<accession>A0A073JSP5</accession>
<dbReference type="EMBL" id="JOTN01000037">
    <property type="protein sequence ID" value="KEK17216.1"/>
    <property type="molecule type" value="Genomic_DNA"/>
</dbReference>
<proteinExistence type="predicted"/>
<organism evidence="1 2">
    <name type="scientific">Bacillus manliponensis</name>
    <dbReference type="NCBI Taxonomy" id="574376"/>
    <lineage>
        <taxon>Bacteria</taxon>
        <taxon>Bacillati</taxon>
        <taxon>Bacillota</taxon>
        <taxon>Bacilli</taxon>
        <taxon>Bacillales</taxon>
        <taxon>Bacillaceae</taxon>
        <taxon>Bacillus</taxon>
        <taxon>Bacillus cereus group</taxon>
    </lineage>
</organism>
<dbReference type="Proteomes" id="UP000027822">
    <property type="component" value="Unassembled WGS sequence"/>
</dbReference>
<comment type="caution">
    <text evidence="1">The sequence shown here is derived from an EMBL/GenBank/DDBJ whole genome shotgun (WGS) entry which is preliminary data.</text>
</comment>
<sequence>MKFKLISKNLLKLVNKNNIFDVKKLIFKGKFDSLSIQEIGFFFIEICLAYKICVLPSVPHVHQANILRYPHNKKITFLQLSMGVRLIFFVLGNN</sequence>
<dbReference type="AlphaFoldDB" id="A0A073JSP5"/>
<protein>
    <submittedName>
        <fullName evidence="1">Uncharacterized protein</fullName>
    </submittedName>
</protein>